<feature type="compositionally biased region" description="Low complexity" evidence="1">
    <location>
        <begin position="10"/>
        <end position="24"/>
    </location>
</feature>
<organism evidence="2 3">
    <name type="scientific">Collybiopsis confluens</name>
    <dbReference type="NCBI Taxonomy" id="2823264"/>
    <lineage>
        <taxon>Eukaryota</taxon>
        <taxon>Fungi</taxon>
        <taxon>Dikarya</taxon>
        <taxon>Basidiomycota</taxon>
        <taxon>Agaricomycotina</taxon>
        <taxon>Agaricomycetes</taxon>
        <taxon>Agaricomycetidae</taxon>
        <taxon>Agaricales</taxon>
        <taxon>Marasmiineae</taxon>
        <taxon>Omphalotaceae</taxon>
        <taxon>Collybiopsis</taxon>
    </lineage>
</organism>
<reference evidence="2 3" key="1">
    <citation type="journal article" date="2020" name="ISME J.">
        <title>Uncovering the hidden diversity of litter-decomposition mechanisms in mushroom-forming fungi.</title>
        <authorList>
            <person name="Floudas D."/>
            <person name="Bentzer J."/>
            <person name="Ahren D."/>
            <person name="Johansson T."/>
            <person name="Persson P."/>
            <person name="Tunlid A."/>
        </authorList>
    </citation>
    <scope>NUCLEOTIDE SEQUENCE [LARGE SCALE GENOMIC DNA]</scope>
    <source>
        <strain evidence="2 3">CBS 406.79</strain>
    </source>
</reference>
<feature type="compositionally biased region" description="Polar residues" evidence="1">
    <location>
        <begin position="362"/>
        <end position="373"/>
    </location>
</feature>
<evidence type="ECO:0000313" key="3">
    <source>
        <dbReference type="Proteomes" id="UP000518752"/>
    </source>
</evidence>
<proteinExistence type="predicted"/>
<dbReference type="GO" id="GO:0007166">
    <property type="term" value="P:cell surface receptor signaling pathway"/>
    <property type="evidence" value="ECO:0007669"/>
    <property type="project" value="InterPro"/>
</dbReference>
<keyword evidence="3" id="KW-1185">Reference proteome</keyword>
<dbReference type="OrthoDB" id="192148at2759"/>
<name>A0A8H5HHK0_9AGAR</name>
<sequence length="535" mass="59226">MSVGVRTARSKTPSSFSTSVSQLSDEGKGESNYDQYPPTRSSTGTVGGILVDLSDQVLRTVVGVAQFTPTPYLGSLAVVALSIFSAIQGARDNQDSLKQLAHIAITSVDTVNSTYKELQQQTPTASSSTAEPGTDSFSSDPTLNRHVAELLRILQKIDDWVKSLTSRNILRRVVASRSDLNFIQDFKDQIKQALDKFQLQSMITLRYSVSRMAAQQQAMEQEAVREFHFSCLRFPLRHNSPLTISAYRLYYHFPTLYLVLFAVIQFSLEHRHKSTQETLLTIHEEMKNQNLRRSTTPQVHFTDRPFSSEPSSESPPLSPSLTGPSSRSPASMNSFWSQNSKNPFYQATRNATAISGNITVQNISGDHNVNTKTDNSRRENFGNVSYHTHNNSHSGSPRNLSGFGFDGEDEGYRNLAGDERRRRRVGTPSRGSTSDEDPDEDEWYERFGNERGYGYTPDGNHASVLPNNHALARGSGGRGGTGRSNVPGMSKFLPPAFCDRTEDEVGLCLKEDTIGIMDVVTAPMILTLTMTDGDV</sequence>
<feature type="compositionally biased region" description="Basic and acidic residues" evidence="1">
    <location>
        <begin position="410"/>
        <end position="420"/>
    </location>
</feature>
<accession>A0A8H5HHK0</accession>
<protein>
    <submittedName>
        <fullName evidence="2">Uncharacterized protein</fullName>
    </submittedName>
</protein>
<feature type="compositionally biased region" description="Polar residues" evidence="1">
    <location>
        <begin position="382"/>
        <end position="399"/>
    </location>
</feature>
<feature type="compositionally biased region" description="Polar residues" evidence="1">
    <location>
        <begin position="32"/>
        <end position="41"/>
    </location>
</feature>
<dbReference type="EMBL" id="JAACJN010000048">
    <property type="protein sequence ID" value="KAF5383359.1"/>
    <property type="molecule type" value="Genomic_DNA"/>
</dbReference>
<feature type="region of interest" description="Disordered" evidence="1">
    <location>
        <begin position="289"/>
        <end position="335"/>
    </location>
</feature>
<evidence type="ECO:0000313" key="2">
    <source>
        <dbReference type="EMBL" id="KAF5383359.1"/>
    </source>
</evidence>
<dbReference type="InterPro" id="IPR036537">
    <property type="entry name" value="Adaptor_Cbl_N_dom_sf"/>
</dbReference>
<evidence type="ECO:0000256" key="1">
    <source>
        <dbReference type="SAM" id="MobiDB-lite"/>
    </source>
</evidence>
<dbReference type="Gene3D" id="1.20.930.20">
    <property type="entry name" value="Adaptor protein Cbl, N-terminal domain"/>
    <property type="match status" value="1"/>
</dbReference>
<dbReference type="Proteomes" id="UP000518752">
    <property type="component" value="Unassembled WGS sequence"/>
</dbReference>
<feature type="region of interest" description="Disordered" evidence="1">
    <location>
        <begin position="116"/>
        <end position="141"/>
    </location>
</feature>
<feature type="compositionally biased region" description="Polar residues" evidence="1">
    <location>
        <begin position="289"/>
        <end position="299"/>
    </location>
</feature>
<feature type="region of interest" description="Disordered" evidence="1">
    <location>
        <begin position="467"/>
        <end position="488"/>
    </location>
</feature>
<dbReference type="AlphaFoldDB" id="A0A8H5HHK0"/>
<feature type="region of interest" description="Disordered" evidence="1">
    <location>
        <begin position="1"/>
        <end position="41"/>
    </location>
</feature>
<gene>
    <name evidence="2" type="ORF">D9757_008394</name>
</gene>
<feature type="region of interest" description="Disordered" evidence="1">
    <location>
        <begin position="362"/>
        <end position="442"/>
    </location>
</feature>
<dbReference type="InterPro" id="IPR059179">
    <property type="entry name" value="MLKL-like_MCAfunc"/>
</dbReference>
<dbReference type="CDD" id="cd21037">
    <property type="entry name" value="MLKL_NTD"/>
    <property type="match status" value="1"/>
</dbReference>
<feature type="compositionally biased region" description="Low complexity" evidence="1">
    <location>
        <begin position="304"/>
        <end position="329"/>
    </location>
</feature>
<comment type="caution">
    <text evidence="2">The sequence shown here is derived from an EMBL/GenBank/DDBJ whole genome shotgun (WGS) entry which is preliminary data.</text>
</comment>